<dbReference type="OrthoDB" id="2269034at2759"/>
<proteinExistence type="predicted"/>
<name>A0A9P3GP57_9APHY</name>
<protein>
    <submittedName>
        <fullName evidence="1">F-box protein</fullName>
    </submittedName>
</protein>
<dbReference type="AlphaFoldDB" id="A0A9P3GP57"/>
<evidence type="ECO:0000313" key="2">
    <source>
        <dbReference type="Proteomes" id="UP000703269"/>
    </source>
</evidence>
<dbReference type="Gene3D" id="1.20.1280.50">
    <property type="match status" value="1"/>
</dbReference>
<accession>A0A9P3GP57</accession>
<organism evidence="1 2">
    <name type="scientific">Phanerochaete sordida</name>
    <dbReference type="NCBI Taxonomy" id="48140"/>
    <lineage>
        <taxon>Eukaryota</taxon>
        <taxon>Fungi</taxon>
        <taxon>Dikarya</taxon>
        <taxon>Basidiomycota</taxon>
        <taxon>Agaricomycotina</taxon>
        <taxon>Agaricomycetes</taxon>
        <taxon>Polyporales</taxon>
        <taxon>Phanerochaetaceae</taxon>
        <taxon>Phanerochaete</taxon>
    </lineage>
</organism>
<evidence type="ECO:0000313" key="1">
    <source>
        <dbReference type="EMBL" id="GJE98601.1"/>
    </source>
</evidence>
<dbReference type="Proteomes" id="UP000703269">
    <property type="component" value="Unassembled WGS sequence"/>
</dbReference>
<comment type="caution">
    <text evidence="1">The sequence shown here is derived from an EMBL/GenBank/DDBJ whole genome shotgun (WGS) entry which is preliminary data.</text>
</comment>
<keyword evidence="2" id="KW-1185">Reference proteome</keyword>
<reference evidence="1 2" key="1">
    <citation type="submission" date="2021-08" db="EMBL/GenBank/DDBJ databases">
        <title>Draft Genome Sequence of Phanerochaete sordida strain YK-624.</title>
        <authorList>
            <person name="Mori T."/>
            <person name="Dohra H."/>
            <person name="Suzuki T."/>
            <person name="Kawagishi H."/>
            <person name="Hirai H."/>
        </authorList>
    </citation>
    <scope>NUCLEOTIDE SEQUENCE [LARGE SCALE GENOMIC DNA]</scope>
    <source>
        <strain evidence="1 2">YK-624</strain>
    </source>
</reference>
<gene>
    <name evidence="1" type="ORF">PsYK624_148350</name>
</gene>
<sequence>MTSSNFSTSQMLSPALSLPPEILGEILWEVALDAHTAYVERLKEDLFLTNAIAQRPYSWIRLSHVCRAWRSVAVSTPSLWADISVINVSATQEFLKRAEKRNLTVAFQQPGPFPSGSYTSEDIDARREAYTNILHNHIQRITSLIGPSLTTILSSVVAKAATQLRAITMITSDRALEASDRDALPLPFPVLEHFEYRVASFSWQPYRRLLCPTLRFLVLQPNMGSVHFAHTSRVYLPTARELVRAIATMPRLEHLDVRISATREHPAQTAELRSLRHICLIGASASVVAPLLASIIPAPDVRLRLDCNRAYGVGASQSLSGAIATALEAHGSPFPLMPCTAFWIGDIDPGYCLLGWRDAPRLADFADFGQARAGADIRVTCFWTGTHENFAAIFLPFTLHAVLHVRVGRLPWNHYPVLQNVATLCSSRSLQTLVLDDVVVTRTLYLLEQTSAKDVTLMYINFKPSDPAKQAVWLHSRLSVQTRVSPDERSSPEDLAKILAKRVAEGRPITSLRIVCGRNIAADDIEVLREHVAEVEWDGLELGSLEPGQTY</sequence>
<dbReference type="EMBL" id="BPQB01000091">
    <property type="protein sequence ID" value="GJE98601.1"/>
    <property type="molecule type" value="Genomic_DNA"/>
</dbReference>